<dbReference type="RefSeq" id="WP_073851980.1">
    <property type="nucleotide sequence ID" value="NZ_LVWA01000005.1"/>
</dbReference>
<keyword evidence="5 7" id="KW-1133">Transmembrane helix</keyword>
<keyword evidence="9" id="KW-1185">Reference proteome</keyword>
<feature type="transmembrane region" description="Helical" evidence="7">
    <location>
        <begin position="286"/>
        <end position="304"/>
    </location>
</feature>
<comment type="similarity">
    <text evidence="2">Belongs to the polysaccharide synthase family.</text>
</comment>
<evidence type="ECO:0008006" key="10">
    <source>
        <dbReference type="Google" id="ProtNLM"/>
    </source>
</evidence>
<feature type="transmembrane region" description="Helical" evidence="7">
    <location>
        <begin position="381"/>
        <end position="405"/>
    </location>
</feature>
<evidence type="ECO:0000313" key="8">
    <source>
        <dbReference type="EMBL" id="OKL39875.1"/>
    </source>
</evidence>
<dbReference type="STRING" id="1797110.A3841_15985"/>
<feature type="transmembrane region" description="Helical" evidence="7">
    <location>
        <begin position="110"/>
        <end position="133"/>
    </location>
</feature>
<evidence type="ECO:0000256" key="7">
    <source>
        <dbReference type="SAM" id="Phobius"/>
    </source>
</evidence>
<evidence type="ECO:0000313" key="9">
    <source>
        <dbReference type="Proteomes" id="UP000186551"/>
    </source>
</evidence>
<dbReference type="Proteomes" id="UP000186551">
    <property type="component" value="Unassembled WGS sequence"/>
</dbReference>
<dbReference type="CDD" id="cd13127">
    <property type="entry name" value="MATE_tuaB_like"/>
    <property type="match status" value="1"/>
</dbReference>
<evidence type="ECO:0000256" key="2">
    <source>
        <dbReference type="ARBA" id="ARBA00007430"/>
    </source>
</evidence>
<feature type="transmembrane region" description="Helical" evidence="7">
    <location>
        <begin position="79"/>
        <end position="98"/>
    </location>
</feature>
<evidence type="ECO:0000256" key="1">
    <source>
        <dbReference type="ARBA" id="ARBA00004651"/>
    </source>
</evidence>
<dbReference type="PANTHER" id="PTHR30250">
    <property type="entry name" value="PST FAMILY PREDICTED COLANIC ACID TRANSPORTER"/>
    <property type="match status" value="1"/>
</dbReference>
<reference evidence="8 9" key="1">
    <citation type="submission" date="2016-03" db="EMBL/GenBank/DDBJ databases">
        <title>Genome sequence of Pontibacter sp. nov., of the family cytophagaceae, isolated from marine sediment of the Yellow Sea, China.</title>
        <authorList>
            <person name="Zhang G."/>
            <person name="Zhang R."/>
        </authorList>
    </citation>
    <scope>NUCLEOTIDE SEQUENCE [LARGE SCALE GENOMIC DNA]</scope>
    <source>
        <strain evidence="8 9">S10-8</strain>
    </source>
</reference>
<proteinExistence type="inferred from homology"/>
<evidence type="ECO:0000256" key="6">
    <source>
        <dbReference type="ARBA" id="ARBA00023136"/>
    </source>
</evidence>
<evidence type="ECO:0000256" key="4">
    <source>
        <dbReference type="ARBA" id="ARBA00022692"/>
    </source>
</evidence>
<dbReference type="EMBL" id="LVWA01000005">
    <property type="protein sequence ID" value="OKL39875.1"/>
    <property type="molecule type" value="Genomic_DNA"/>
</dbReference>
<dbReference type="PANTHER" id="PTHR30250:SF10">
    <property type="entry name" value="LIPOPOLYSACCHARIDE BIOSYNTHESIS PROTEIN WZXC"/>
    <property type="match status" value="1"/>
</dbReference>
<comment type="subcellular location">
    <subcellularLocation>
        <location evidence="1">Cell membrane</location>
        <topology evidence="1">Multi-pass membrane protein</topology>
    </subcellularLocation>
</comment>
<feature type="transmembrane region" description="Helical" evidence="7">
    <location>
        <begin position="145"/>
        <end position="163"/>
    </location>
</feature>
<sequence length="473" mass="53232">MLQTKVKSGLKWNIINQVVSQLIFVWFGIYLARLLGPEAYGLVGMITVFSGFANLFVDFGFSSAIIYDQNLTQKKVSSVFWFNLFIGVVVYLLFFMFSPLIADFYKEPKLILLTRVVTLGLLINSLAGIPNTLLSKNIDFKQKIIAAWIATFLSYGVAFWMAYNNWGVWSLVFQGITSSIINLIFVWRIAKWSPLFHFSWSEIKGLFSYGSGIVGTNLLGYLTRNLDNLLIGKFLGNASLGIYTRSYTLMMLPITNVTNVFKKVLFPAFSIIQNDKEKIALHYLKVIKFIALITFPLMVGLFTVTEEFVMLILGVKWEEAIPVIKMLSLLGAFQSILSLNGIIYNATGNAVKAFKVTLYLNAVLIPSWILGLYLGGLQGLVLAYLIVGTLGAIPILYGSLRLVNLDLMDVWRQLDKVVLGCFFIFLVSFLVGKFNLTLEMSLLYKVVFSGISYAAIIFLLERNTVKDLIKKMK</sequence>
<feature type="transmembrane region" description="Helical" evidence="7">
    <location>
        <begin position="324"/>
        <end position="344"/>
    </location>
</feature>
<gene>
    <name evidence="8" type="ORF">A3841_15985</name>
</gene>
<comment type="caution">
    <text evidence="8">The sequence shown here is derived from an EMBL/GenBank/DDBJ whole genome shotgun (WGS) entry which is preliminary data.</text>
</comment>
<evidence type="ECO:0000256" key="3">
    <source>
        <dbReference type="ARBA" id="ARBA00022475"/>
    </source>
</evidence>
<name>A0A1Q5PCB2_9BACT</name>
<feature type="transmembrane region" description="Helical" evidence="7">
    <location>
        <begin position="417"/>
        <end position="436"/>
    </location>
</feature>
<dbReference type="OrthoDB" id="9770347at2"/>
<feature type="transmembrane region" description="Helical" evidence="7">
    <location>
        <begin position="12"/>
        <end position="33"/>
    </location>
</feature>
<dbReference type="AlphaFoldDB" id="A0A1Q5PCB2"/>
<feature type="transmembrane region" description="Helical" evidence="7">
    <location>
        <begin position="356"/>
        <end position="375"/>
    </location>
</feature>
<organism evidence="8 9">
    <name type="scientific">Pontibacter flavimaris</name>
    <dbReference type="NCBI Taxonomy" id="1797110"/>
    <lineage>
        <taxon>Bacteria</taxon>
        <taxon>Pseudomonadati</taxon>
        <taxon>Bacteroidota</taxon>
        <taxon>Cytophagia</taxon>
        <taxon>Cytophagales</taxon>
        <taxon>Hymenobacteraceae</taxon>
        <taxon>Pontibacter</taxon>
    </lineage>
</organism>
<keyword evidence="6 7" id="KW-0472">Membrane</keyword>
<feature type="transmembrane region" description="Helical" evidence="7">
    <location>
        <begin position="169"/>
        <end position="190"/>
    </location>
</feature>
<dbReference type="Pfam" id="PF13440">
    <property type="entry name" value="Polysacc_synt_3"/>
    <property type="match status" value="1"/>
</dbReference>
<keyword evidence="4 7" id="KW-0812">Transmembrane</keyword>
<evidence type="ECO:0000256" key="5">
    <source>
        <dbReference type="ARBA" id="ARBA00022989"/>
    </source>
</evidence>
<feature type="transmembrane region" description="Helical" evidence="7">
    <location>
        <begin position="442"/>
        <end position="460"/>
    </location>
</feature>
<keyword evidence="3" id="KW-1003">Cell membrane</keyword>
<feature type="transmembrane region" description="Helical" evidence="7">
    <location>
        <begin position="39"/>
        <end position="67"/>
    </location>
</feature>
<dbReference type="InterPro" id="IPR050833">
    <property type="entry name" value="Poly_Biosynth_Transport"/>
</dbReference>
<dbReference type="GO" id="GO:0005886">
    <property type="term" value="C:plasma membrane"/>
    <property type="evidence" value="ECO:0007669"/>
    <property type="project" value="UniProtKB-SubCell"/>
</dbReference>
<protein>
    <recommendedName>
        <fullName evidence="10">Colanic acid exporter</fullName>
    </recommendedName>
</protein>
<accession>A0A1Q5PCB2</accession>